<keyword evidence="8" id="KW-0479">Metal-binding</keyword>
<gene>
    <name evidence="15" type="ORF">CHU92_07205</name>
</gene>
<comment type="catalytic activity">
    <reaction evidence="1">
        <text>Release of an N-terminal amino acid, Xaa-|-Yaa- from a peptide, amide or arylamide. Xaa is preferably Ala, but may be most amino acids including Pro (slow action). When a terminal hydrophobic residue is followed by a prolyl residue, the two may be released as an intact Xaa-Pro dipeptide.</text>
        <dbReference type="EC" id="3.4.11.2"/>
    </reaction>
</comment>
<reference evidence="15 16" key="1">
    <citation type="submission" date="2017-07" db="EMBL/GenBank/DDBJ databases">
        <title>Flavobacterium cyanobacteriorum sp. nov., isolated from cyanobacterial aggregates in a eutrophic lake.</title>
        <authorList>
            <person name="Cai H."/>
        </authorList>
    </citation>
    <scope>NUCLEOTIDE SEQUENCE [LARGE SCALE GENOMIC DNA]</scope>
    <source>
        <strain evidence="15 16">TH021</strain>
    </source>
</reference>
<dbReference type="AlphaFoldDB" id="A0A255ZAQ9"/>
<dbReference type="GO" id="GO:0016285">
    <property type="term" value="F:alanyl aminopeptidase activity"/>
    <property type="evidence" value="ECO:0007669"/>
    <property type="project" value="UniProtKB-EC"/>
</dbReference>
<evidence type="ECO:0000256" key="6">
    <source>
        <dbReference type="ARBA" id="ARBA00022438"/>
    </source>
</evidence>
<feature type="signal peptide" evidence="12">
    <location>
        <begin position="1"/>
        <end position="15"/>
    </location>
</feature>
<dbReference type="InterPro" id="IPR001930">
    <property type="entry name" value="Peptidase_M1"/>
</dbReference>
<keyword evidence="12" id="KW-0732">Signal</keyword>
<dbReference type="EC" id="3.4.11.2" evidence="4"/>
<dbReference type="GO" id="GO:0008270">
    <property type="term" value="F:zinc ion binding"/>
    <property type="evidence" value="ECO:0007669"/>
    <property type="project" value="InterPro"/>
</dbReference>
<dbReference type="CDD" id="cd09603">
    <property type="entry name" value="M1_APN_like"/>
    <property type="match status" value="1"/>
</dbReference>
<dbReference type="GO" id="GO:0006508">
    <property type="term" value="P:proteolysis"/>
    <property type="evidence" value="ECO:0007669"/>
    <property type="project" value="UniProtKB-KW"/>
</dbReference>
<evidence type="ECO:0000256" key="3">
    <source>
        <dbReference type="ARBA" id="ARBA00010136"/>
    </source>
</evidence>
<keyword evidence="7" id="KW-0645">Protease</keyword>
<keyword evidence="16" id="KW-1185">Reference proteome</keyword>
<feature type="domain" description="Aminopeptidase N-like N-terminal" evidence="14">
    <location>
        <begin position="32"/>
        <end position="198"/>
    </location>
</feature>
<accession>A0A255ZAQ9</accession>
<dbReference type="SUPFAM" id="SSF55486">
    <property type="entry name" value="Metalloproteases ('zincins'), catalytic domain"/>
    <property type="match status" value="1"/>
</dbReference>
<evidence type="ECO:0000256" key="4">
    <source>
        <dbReference type="ARBA" id="ARBA00012564"/>
    </source>
</evidence>
<keyword evidence="6 15" id="KW-0031">Aminopeptidase</keyword>
<dbReference type="InterPro" id="IPR027268">
    <property type="entry name" value="Peptidase_M4/M1_CTD_sf"/>
</dbReference>
<dbReference type="Gene3D" id="2.60.40.1730">
    <property type="entry name" value="tricorn interacting facor f3 domain"/>
    <property type="match status" value="1"/>
</dbReference>
<dbReference type="GO" id="GO:0016020">
    <property type="term" value="C:membrane"/>
    <property type="evidence" value="ECO:0007669"/>
    <property type="project" value="TreeGrafter"/>
</dbReference>
<name>A0A255ZAQ9_9FLAO</name>
<dbReference type="GO" id="GO:0043171">
    <property type="term" value="P:peptide catabolic process"/>
    <property type="evidence" value="ECO:0007669"/>
    <property type="project" value="TreeGrafter"/>
</dbReference>
<organism evidence="15 16">
    <name type="scientific">Flavobacterium cyanobacteriorum</name>
    <dbReference type="NCBI Taxonomy" id="2022802"/>
    <lineage>
        <taxon>Bacteria</taxon>
        <taxon>Pseudomonadati</taxon>
        <taxon>Bacteroidota</taxon>
        <taxon>Flavobacteriia</taxon>
        <taxon>Flavobacteriales</taxon>
        <taxon>Flavobacteriaceae</taxon>
        <taxon>Flavobacterium</taxon>
    </lineage>
</organism>
<dbReference type="InterPro" id="IPR014782">
    <property type="entry name" value="Peptidase_M1_dom"/>
</dbReference>
<dbReference type="GO" id="GO:0070006">
    <property type="term" value="F:metalloaminopeptidase activity"/>
    <property type="evidence" value="ECO:0007669"/>
    <property type="project" value="TreeGrafter"/>
</dbReference>
<keyword evidence="9" id="KW-0378">Hydrolase</keyword>
<evidence type="ECO:0000259" key="14">
    <source>
        <dbReference type="Pfam" id="PF17900"/>
    </source>
</evidence>
<dbReference type="EMBL" id="NOXV01000244">
    <property type="protein sequence ID" value="OYQ37945.1"/>
    <property type="molecule type" value="Genomic_DNA"/>
</dbReference>
<evidence type="ECO:0000313" key="16">
    <source>
        <dbReference type="Proteomes" id="UP000216605"/>
    </source>
</evidence>
<feature type="chain" id="PRO_5012716578" description="Aminopeptidase N" evidence="12">
    <location>
        <begin position="16"/>
        <end position="699"/>
    </location>
</feature>
<evidence type="ECO:0000256" key="12">
    <source>
        <dbReference type="SAM" id="SignalP"/>
    </source>
</evidence>
<dbReference type="PANTHER" id="PTHR11533">
    <property type="entry name" value="PROTEASE M1 ZINC METALLOPROTEASE"/>
    <property type="match status" value="1"/>
</dbReference>
<dbReference type="InterPro" id="IPR042097">
    <property type="entry name" value="Aminopeptidase_N-like_N_sf"/>
</dbReference>
<evidence type="ECO:0000256" key="10">
    <source>
        <dbReference type="ARBA" id="ARBA00022833"/>
    </source>
</evidence>
<feature type="domain" description="Peptidase M1 membrane alanine aminopeptidase" evidence="13">
    <location>
        <begin position="239"/>
        <end position="436"/>
    </location>
</feature>
<proteinExistence type="inferred from homology"/>
<evidence type="ECO:0000256" key="1">
    <source>
        <dbReference type="ARBA" id="ARBA00000098"/>
    </source>
</evidence>
<evidence type="ECO:0000256" key="9">
    <source>
        <dbReference type="ARBA" id="ARBA00022801"/>
    </source>
</evidence>
<dbReference type="OrthoDB" id="100605at2"/>
<dbReference type="RefSeq" id="WP_094414068.1">
    <property type="nucleotide sequence ID" value="NZ_NOXV01000244.1"/>
</dbReference>
<sequence length="699" mass="81235">MKFLCIFLISSLAFAQQARQLQYVDFKTANASLSFDVPQKKVMGTVAYEFEVLKKKPDTIYIDAKNIRFSNVKINGKTAKWTASANALKLYKGYRRGKNKVEFRYEATPKQTMYFVKDGADDQIWTQGQGKYTSHWLPSFDDVNEKVVFNISVSLYGEYTSYTALSNGILKNIEDSVSDFRVGKHFYYKMDKPMSSYLVMVAIGKFRKWKMDSAGNTPLEFYLRHQDSAKWAPTYRYSYEMFNFLEEEIGVQYPWGIYRQVPVLDFLYAGMENTTSTIFSQDFVVDKTGFNDRTYTNVNAHELAHQWFGDLITAQSGRHHWLHEGFATYYALLAEQELFGEDHFYYELYQMAERLQQAAKTDTIPVLNEKASSLSFYQKGAWALHVLREGVGHDAFRTAVKAYLEKYAYKTVTTEDFFAETNKVSGYDTEAFRRRWLEKPGFEIEEALGLLKKNDFMGQYLELGNLQEKPFAEKKELFKNILESKEFYPVKEEVLFQMAEVPFEEKAGLVRIAMESGNLKLRQAVARTVTTIPPQFFEEYRSLMDDDSYITKEIVLNVLCSKFPDRQAHFLDASDTWVGFNDKNLRILWLALACSAKDYRPAQKEAYYAELQDYASDKYESGVRTNALANLMYLGKPDTVMMKNLVNATTHHKWQFAKFGRESIRKLLKKKGYRLYFQELLPQLTDAEQRKLEAILAES</sequence>
<comment type="caution">
    <text evidence="15">The sequence shown here is derived from an EMBL/GenBank/DDBJ whole genome shotgun (WGS) entry which is preliminary data.</text>
</comment>
<comment type="similarity">
    <text evidence="3">Belongs to the peptidase M1 family.</text>
</comment>
<evidence type="ECO:0000259" key="13">
    <source>
        <dbReference type="Pfam" id="PF01433"/>
    </source>
</evidence>
<dbReference type="Pfam" id="PF17900">
    <property type="entry name" value="Peptidase_M1_N"/>
    <property type="match status" value="1"/>
</dbReference>
<keyword evidence="11" id="KW-0482">Metalloprotease</keyword>
<dbReference type="PANTHER" id="PTHR11533:SF174">
    <property type="entry name" value="PUROMYCIN-SENSITIVE AMINOPEPTIDASE-RELATED"/>
    <property type="match status" value="1"/>
</dbReference>
<evidence type="ECO:0000256" key="8">
    <source>
        <dbReference type="ARBA" id="ARBA00022723"/>
    </source>
</evidence>
<keyword evidence="10" id="KW-0862">Zinc</keyword>
<dbReference type="Proteomes" id="UP000216605">
    <property type="component" value="Unassembled WGS sequence"/>
</dbReference>
<evidence type="ECO:0000313" key="15">
    <source>
        <dbReference type="EMBL" id="OYQ37945.1"/>
    </source>
</evidence>
<comment type="cofactor">
    <cofactor evidence="2">
        <name>Zn(2+)</name>
        <dbReference type="ChEBI" id="CHEBI:29105"/>
    </cofactor>
</comment>
<dbReference type="GO" id="GO:0042277">
    <property type="term" value="F:peptide binding"/>
    <property type="evidence" value="ECO:0007669"/>
    <property type="project" value="TreeGrafter"/>
</dbReference>
<evidence type="ECO:0000256" key="2">
    <source>
        <dbReference type="ARBA" id="ARBA00001947"/>
    </source>
</evidence>
<dbReference type="InterPro" id="IPR045357">
    <property type="entry name" value="Aminopeptidase_N-like_N"/>
</dbReference>
<evidence type="ECO:0000256" key="5">
    <source>
        <dbReference type="ARBA" id="ARBA00015611"/>
    </source>
</evidence>
<dbReference type="GO" id="GO:0005615">
    <property type="term" value="C:extracellular space"/>
    <property type="evidence" value="ECO:0007669"/>
    <property type="project" value="TreeGrafter"/>
</dbReference>
<dbReference type="PRINTS" id="PR00756">
    <property type="entry name" value="ALADIPTASE"/>
</dbReference>
<dbReference type="GO" id="GO:0005737">
    <property type="term" value="C:cytoplasm"/>
    <property type="evidence" value="ECO:0007669"/>
    <property type="project" value="TreeGrafter"/>
</dbReference>
<dbReference type="InterPro" id="IPR050344">
    <property type="entry name" value="Peptidase_M1_aminopeptidases"/>
</dbReference>
<dbReference type="Pfam" id="PF01433">
    <property type="entry name" value="Peptidase_M1"/>
    <property type="match status" value="1"/>
</dbReference>
<protein>
    <recommendedName>
        <fullName evidence="5">Aminopeptidase N</fullName>
        <ecNumber evidence="4">3.4.11.2</ecNumber>
    </recommendedName>
</protein>
<evidence type="ECO:0000256" key="11">
    <source>
        <dbReference type="ARBA" id="ARBA00023049"/>
    </source>
</evidence>
<dbReference type="SUPFAM" id="SSF63737">
    <property type="entry name" value="Leukotriene A4 hydrolase N-terminal domain"/>
    <property type="match status" value="1"/>
</dbReference>
<evidence type="ECO:0000256" key="7">
    <source>
        <dbReference type="ARBA" id="ARBA00022670"/>
    </source>
</evidence>
<dbReference type="Gene3D" id="1.10.390.10">
    <property type="entry name" value="Neutral Protease Domain 2"/>
    <property type="match status" value="1"/>
</dbReference>